<dbReference type="SUPFAM" id="SSF55486">
    <property type="entry name" value="Metalloproteases ('zincins'), catalytic domain"/>
    <property type="match status" value="1"/>
</dbReference>
<evidence type="ECO:0000256" key="3">
    <source>
        <dbReference type="ARBA" id="ARBA00022801"/>
    </source>
</evidence>
<organism evidence="9 10">
    <name type="scientific">Nematostella vectensis</name>
    <name type="common">Starlet sea anemone</name>
    <dbReference type="NCBI Taxonomy" id="45351"/>
    <lineage>
        <taxon>Eukaryota</taxon>
        <taxon>Metazoa</taxon>
        <taxon>Cnidaria</taxon>
        <taxon>Anthozoa</taxon>
        <taxon>Hexacorallia</taxon>
        <taxon>Actiniaria</taxon>
        <taxon>Edwardsiidae</taxon>
        <taxon>Nematostella</taxon>
    </lineage>
</organism>
<evidence type="ECO:0000313" key="10">
    <source>
        <dbReference type="Proteomes" id="UP000001593"/>
    </source>
</evidence>
<dbReference type="InterPro" id="IPR034035">
    <property type="entry name" value="Astacin-like_dom"/>
</dbReference>
<evidence type="ECO:0000256" key="2">
    <source>
        <dbReference type="ARBA" id="ARBA00022723"/>
    </source>
</evidence>
<dbReference type="PANTHER" id="PTHR10127">
    <property type="entry name" value="DISCOIDIN, CUB, EGF, LAMININ , AND ZINC METALLOPROTEASE DOMAIN CONTAINING"/>
    <property type="match status" value="1"/>
</dbReference>
<dbReference type="CDD" id="cd04280">
    <property type="entry name" value="ZnMc_astacin_like"/>
    <property type="match status" value="1"/>
</dbReference>
<keyword evidence="1 6" id="KW-0645">Protease</keyword>
<keyword evidence="5 6" id="KW-0482">Metalloprotease</keyword>
<dbReference type="PRINTS" id="PR00480">
    <property type="entry name" value="ASTACIN"/>
</dbReference>
<evidence type="ECO:0000256" key="5">
    <source>
        <dbReference type="ARBA" id="ARBA00023049"/>
    </source>
</evidence>
<dbReference type="GO" id="GO:0004222">
    <property type="term" value="F:metalloendopeptidase activity"/>
    <property type="evidence" value="ECO:0000318"/>
    <property type="project" value="GO_Central"/>
</dbReference>
<keyword evidence="3 6" id="KW-0378">Hydrolase</keyword>
<dbReference type="AlphaFoldDB" id="A7T8P7"/>
<evidence type="ECO:0000313" key="9">
    <source>
        <dbReference type="EMBL" id="EDO27638.1"/>
    </source>
</evidence>
<dbReference type="PANTHER" id="PTHR10127:SF780">
    <property type="entry name" value="METALLOENDOPEPTIDASE"/>
    <property type="match status" value="1"/>
</dbReference>
<dbReference type="HOGENOM" id="CLU_017286_4_1_1"/>
<feature type="binding site" evidence="6">
    <location>
        <position position="32"/>
    </location>
    <ligand>
        <name>Zn(2+)</name>
        <dbReference type="ChEBI" id="CHEBI:29105"/>
        <note>catalytic</note>
    </ligand>
</feature>
<sequence>CWSPIGRSGGQQKLSLGTYCDRKGTAMHELMHTLGFFHEQSRRDRDNYITIHWDNIQSDKQFNFQKYEHGKVDTLGAPYDYGSIMHYPMFAFSSNGRATIVPKDPTASIGQRRGFSKVDLQQLNKLY</sequence>
<reference evidence="9 10" key="1">
    <citation type="journal article" date="2007" name="Science">
        <title>Sea anemone genome reveals ancestral eumetazoan gene repertoire and genomic organization.</title>
        <authorList>
            <person name="Putnam N.H."/>
            <person name="Srivastava M."/>
            <person name="Hellsten U."/>
            <person name="Dirks B."/>
            <person name="Chapman J."/>
            <person name="Salamov A."/>
            <person name="Terry A."/>
            <person name="Shapiro H."/>
            <person name="Lindquist E."/>
            <person name="Kapitonov V.V."/>
            <person name="Jurka J."/>
            <person name="Genikhovich G."/>
            <person name="Grigoriev I.V."/>
            <person name="Lucas S.M."/>
            <person name="Steele R.E."/>
            <person name="Finnerty J.R."/>
            <person name="Technau U."/>
            <person name="Martindale M.Q."/>
            <person name="Rokhsar D.S."/>
        </authorList>
    </citation>
    <scope>NUCLEOTIDE SEQUENCE [LARGE SCALE GENOMIC DNA]</scope>
    <source>
        <strain evidence="10">CH2 X CH6</strain>
    </source>
</reference>
<dbReference type="InterPro" id="IPR006026">
    <property type="entry name" value="Peptidase_Metallo"/>
</dbReference>
<feature type="non-terminal residue" evidence="9">
    <location>
        <position position="1"/>
    </location>
</feature>
<evidence type="ECO:0000256" key="4">
    <source>
        <dbReference type="ARBA" id="ARBA00022833"/>
    </source>
</evidence>
<dbReference type="MEROPS" id="M12.A41"/>
<keyword evidence="2 6" id="KW-0479">Metal-binding</keyword>
<evidence type="ECO:0000256" key="1">
    <source>
        <dbReference type="ARBA" id="ARBA00022670"/>
    </source>
</evidence>
<dbReference type="Proteomes" id="UP000001593">
    <property type="component" value="Unassembled WGS sequence"/>
</dbReference>
<protein>
    <recommendedName>
        <fullName evidence="7">Metalloendopeptidase</fullName>
        <ecNumber evidence="7">3.4.24.-</ecNumber>
    </recommendedName>
</protein>
<proteinExistence type="predicted"/>
<dbReference type="KEGG" id="nve:5497962"/>
<dbReference type="EMBL" id="DS472840">
    <property type="protein sequence ID" value="EDO27638.1"/>
    <property type="molecule type" value="Genomic_DNA"/>
</dbReference>
<gene>
    <name evidence="9" type="ORF">NEMVEDRAFT_v1g6001</name>
</gene>
<feature type="binding site" evidence="6">
    <location>
        <position position="38"/>
    </location>
    <ligand>
        <name>Zn(2+)</name>
        <dbReference type="ChEBI" id="CHEBI:29105"/>
        <note>catalytic</note>
    </ligand>
</feature>
<accession>A7T8P7</accession>
<dbReference type="Gene3D" id="3.40.390.10">
    <property type="entry name" value="Collagenase (Catalytic Domain)"/>
    <property type="match status" value="1"/>
</dbReference>
<dbReference type="SMART" id="SM00235">
    <property type="entry name" value="ZnMc"/>
    <property type="match status" value="1"/>
</dbReference>
<dbReference type="GO" id="GO:0005615">
    <property type="term" value="C:extracellular space"/>
    <property type="evidence" value="ECO:0000318"/>
    <property type="project" value="GO_Central"/>
</dbReference>
<dbReference type="GO" id="GO:0008270">
    <property type="term" value="F:zinc ion binding"/>
    <property type="evidence" value="ECO:0007669"/>
    <property type="project" value="UniProtKB-UniRule"/>
</dbReference>
<keyword evidence="4 6" id="KW-0862">Zinc</keyword>
<feature type="active site" evidence="6">
    <location>
        <position position="29"/>
    </location>
</feature>
<dbReference type="Pfam" id="PF01400">
    <property type="entry name" value="Astacin"/>
    <property type="match status" value="1"/>
</dbReference>
<dbReference type="PROSITE" id="PS51864">
    <property type="entry name" value="ASTACIN"/>
    <property type="match status" value="1"/>
</dbReference>
<dbReference type="InterPro" id="IPR001506">
    <property type="entry name" value="Peptidase_M12A"/>
</dbReference>
<dbReference type="PhylomeDB" id="A7T8P7"/>
<dbReference type="eggNOG" id="KOG3714">
    <property type="taxonomic scope" value="Eukaryota"/>
</dbReference>
<feature type="domain" description="Peptidase M12A" evidence="8">
    <location>
        <begin position="1"/>
        <end position="127"/>
    </location>
</feature>
<dbReference type="FunFam" id="3.40.390.10:FF:000143">
    <property type="entry name" value="Metalloendopeptidase"/>
    <property type="match status" value="1"/>
</dbReference>
<feature type="binding site" evidence="6">
    <location>
        <position position="28"/>
    </location>
    <ligand>
        <name>Zn(2+)</name>
        <dbReference type="ChEBI" id="CHEBI:29105"/>
        <note>catalytic</note>
    </ligand>
</feature>
<keyword evidence="10" id="KW-1185">Reference proteome</keyword>
<dbReference type="OMA" id="MYDSSHI"/>
<comment type="cofactor">
    <cofactor evidence="6 7">
        <name>Zn(2+)</name>
        <dbReference type="ChEBI" id="CHEBI:29105"/>
    </cofactor>
    <text evidence="6 7">Binds 1 zinc ion per subunit.</text>
</comment>
<dbReference type="InParanoid" id="A7T8P7"/>
<feature type="non-terminal residue" evidence="9">
    <location>
        <position position="127"/>
    </location>
</feature>
<dbReference type="InterPro" id="IPR024079">
    <property type="entry name" value="MetalloPept_cat_dom_sf"/>
</dbReference>
<evidence type="ECO:0000256" key="7">
    <source>
        <dbReference type="RuleBase" id="RU361183"/>
    </source>
</evidence>
<comment type="caution">
    <text evidence="6">Lacks conserved residue(s) required for the propagation of feature annotation.</text>
</comment>
<dbReference type="EC" id="3.4.24.-" evidence="7"/>
<evidence type="ECO:0000256" key="6">
    <source>
        <dbReference type="PROSITE-ProRule" id="PRU01211"/>
    </source>
</evidence>
<dbReference type="GO" id="GO:0006508">
    <property type="term" value="P:proteolysis"/>
    <property type="evidence" value="ECO:0007669"/>
    <property type="project" value="UniProtKB-KW"/>
</dbReference>
<name>A7T8P7_NEMVE</name>
<evidence type="ECO:0000259" key="8">
    <source>
        <dbReference type="PROSITE" id="PS51864"/>
    </source>
</evidence>